<dbReference type="InterPro" id="IPR020587">
    <property type="entry name" value="RecA_monomer-monomer_interface"/>
</dbReference>
<accession>A0AAV1I9M6</accession>
<evidence type="ECO:0000259" key="11">
    <source>
        <dbReference type="PROSITE" id="PS50163"/>
    </source>
</evidence>
<dbReference type="Proteomes" id="UP001314263">
    <property type="component" value="Unassembled WGS sequence"/>
</dbReference>
<dbReference type="GO" id="GO:0005524">
    <property type="term" value="F:ATP binding"/>
    <property type="evidence" value="ECO:0007669"/>
    <property type="project" value="UniProtKB-KW"/>
</dbReference>
<evidence type="ECO:0000256" key="9">
    <source>
        <dbReference type="SAM" id="MobiDB-lite"/>
    </source>
</evidence>
<reference evidence="12 13" key="1">
    <citation type="submission" date="2023-10" db="EMBL/GenBank/DDBJ databases">
        <authorList>
            <person name="Maclean D."/>
            <person name="Macfadyen A."/>
        </authorList>
    </citation>
    <scope>NUCLEOTIDE SEQUENCE [LARGE SCALE GENOMIC DNA]</scope>
</reference>
<dbReference type="InterPro" id="IPR003593">
    <property type="entry name" value="AAA+_ATPase"/>
</dbReference>
<evidence type="ECO:0000313" key="12">
    <source>
        <dbReference type="EMBL" id="CAK0783190.1"/>
    </source>
</evidence>
<keyword evidence="8" id="KW-0227">DNA damage</keyword>
<keyword evidence="13" id="KW-1185">Reference proteome</keyword>
<dbReference type="PROSITE" id="PS50162">
    <property type="entry name" value="RECA_2"/>
    <property type="match status" value="1"/>
</dbReference>
<name>A0AAV1I9M6_9CHLO</name>
<comment type="similarity">
    <text evidence="1 7">Belongs to the RecA family.</text>
</comment>
<dbReference type="PANTHER" id="PTHR45900">
    <property type="entry name" value="RECA"/>
    <property type="match status" value="1"/>
</dbReference>
<dbReference type="HAMAP" id="MF_00268">
    <property type="entry name" value="RecA"/>
    <property type="match status" value="1"/>
</dbReference>
<dbReference type="InterPro" id="IPR020584">
    <property type="entry name" value="DNA_recomb/repair_RecA_CS"/>
</dbReference>
<comment type="function">
    <text evidence="6">Involved in recombination ability and DNA strand transfer activity.</text>
</comment>
<dbReference type="SMART" id="SM00382">
    <property type="entry name" value="AAA"/>
    <property type="match status" value="1"/>
</dbReference>
<dbReference type="NCBIfam" id="TIGR02012">
    <property type="entry name" value="tigrfam_recA"/>
    <property type="match status" value="1"/>
</dbReference>
<dbReference type="Pfam" id="PF21096">
    <property type="entry name" value="RecA_C"/>
    <property type="match status" value="1"/>
</dbReference>
<organism evidence="12 13">
    <name type="scientific">Coccomyxa viridis</name>
    <dbReference type="NCBI Taxonomy" id="1274662"/>
    <lineage>
        <taxon>Eukaryota</taxon>
        <taxon>Viridiplantae</taxon>
        <taxon>Chlorophyta</taxon>
        <taxon>core chlorophytes</taxon>
        <taxon>Trebouxiophyceae</taxon>
        <taxon>Trebouxiophyceae incertae sedis</taxon>
        <taxon>Coccomyxaceae</taxon>
        <taxon>Coccomyxa</taxon>
    </lineage>
</organism>
<evidence type="ECO:0000256" key="6">
    <source>
        <dbReference type="ARBA" id="ARBA00056887"/>
    </source>
</evidence>
<dbReference type="InterPro" id="IPR023400">
    <property type="entry name" value="RecA_C_sf"/>
</dbReference>
<dbReference type="GO" id="GO:0006310">
    <property type="term" value="P:DNA recombination"/>
    <property type="evidence" value="ECO:0007669"/>
    <property type="project" value="UniProtKB-KW"/>
</dbReference>
<dbReference type="AlphaFoldDB" id="A0AAV1I9M6"/>
<feature type="region of interest" description="Disordered" evidence="9">
    <location>
        <begin position="423"/>
        <end position="445"/>
    </location>
</feature>
<dbReference type="InterPro" id="IPR013765">
    <property type="entry name" value="DNA_recomb/repair_RecA"/>
</dbReference>
<keyword evidence="4 8" id="KW-0238">DNA-binding</keyword>
<dbReference type="GO" id="GO:0003697">
    <property type="term" value="F:single-stranded DNA binding"/>
    <property type="evidence" value="ECO:0007669"/>
    <property type="project" value="InterPro"/>
</dbReference>
<dbReference type="InterPro" id="IPR049428">
    <property type="entry name" value="RecA-like_N"/>
</dbReference>
<evidence type="ECO:0000256" key="1">
    <source>
        <dbReference type="ARBA" id="ARBA00009391"/>
    </source>
</evidence>
<evidence type="ECO:0000256" key="4">
    <source>
        <dbReference type="ARBA" id="ARBA00023125"/>
    </source>
</evidence>
<keyword evidence="2 7" id="KW-0547">Nucleotide-binding</keyword>
<dbReference type="PRINTS" id="PR00142">
    <property type="entry name" value="RECA"/>
</dbReference>
<dbReference type="InterPro" id="IPR020588">
    <property type="entry name" value="RecA_ATP-bd"/>
</dbReference>
<dbReference type="CDD" id="cd00983">
    <property type="entry name" value="RecA"/>
    <property type="match status" value="1"/>
</dbReference>
<evidence type="ECO:0000313" key="13">
    <source>
        <dbReference type="Proteomes" id="UP001314263"/>
    </source>
</evidence>
<dbReference type="PROSITE" id="PS00321">
    <property type="entry name" value="RECA_1"/>
    <property type="match status" value="1"/>
</dbReference>
<dbReference type="SUPFAM" id="SSF54752">
    <property type="entry name" value="RecA protein, C-terminal domain"/>
    <property type="match status" value="1"/>
</dbReference>
<evidence type="ECO:0000256" key="7">
    <source>
        <dbReference type="RuleBase" id="RU003422"/>
    </source>
</evidence>
<evidence type="ECO:0008006" key="14">
    <source>
        <dbReference type="Google" id="ProtNLM"/>
    </source>
</evidence>
<proteinExistence type="inferred from homology"/>
<evidence type="ECO:0000256" key="8">
    <source>
        <dbReference type="RuleBase" id="RU004527"/>
    </source>
</evidence>
<dbReference type="Gene3D" id="3.40.50.300">
    <property type="entry name" value="P-loop containing nucleotide triphosphate hydrolases"/>
    <property type="match status" value="1"/>
</dbReference>
<evidence type="ECO:0000256" key="3">
    <source>
        <dbReference type="ARBA" id="ARBA00022840"/>
    </source>
</evidence>
<dbReference type="InterPro" id="IPR049261">
    <property type="entry name" value="RecA-like_C"/>
</dbReference>
<evidence type="ECO:0000259" key="10">
    <source>
        <dbReference type="PROSITE" id="PS50162"/>
    </source>
</evidence>
<gene>
    <name evidence="12" type="ORF">CVIRNUC_006389</name>
</gene>
<dbReference type="Pfam" id="PF00154">
    <property type="entry name" value="RecA_N"/>
    <property type="match status" value="1"/>
</dbReference>
<feature type="domain" description="RecA family profile 1" evidence="10">
    <location>
        <begin position="111"/>
        <end position="269"/>
    </location>
</feature>
<keyword evidence="3 7" id="KW-0067">ATP-binding</keyword>
<feature type="compositionally biased region" description="Acidic residues" evidence="9">
    <location>
        <begin position="428"/>
        <end position="437"/>
    </location>
</feature>
<sequence>MLPSLPAFDSVNCAAATRGQAHAAHMSFLRCSRLLRASAPWQGHLLAQLSATTRTVAERTQVRTLAAAATKEVKVDGQAAAKAKALESVLKDVNQRFGKGSIMKMSGVQTKVETIPSGALTLDIALGGGFPKGRIIEVYGPESSGKTTLALHAMAEVQKSGGTAALIDAEHAFDPEYSKRMGLDVDNIILCQPDNGEMALEVVDQLVRSSAVDIIAIDSVAALTPRAEIEGEIGAIQVGAQARLMSQALRKIAGNASKCNCTVIFLNQLRHKIGVMYGNPEVTSGGNALKFYASVRLEVRRKATQESSKGDSIGIRVKAKVSKNKVAPPYKLAEFDILFGSGISSQGCLLDASEAVGIVTKKGSWYYYGEERLAQGREKTLQELDERKELAQDIEAKTRRKLTGGEVDINDVYAAGKDEAKEMALEAEKEDELEFDLSEPAPAAA</sequence>
<dbReference type="GO" id="GO:0140664">
    <property type="term" value="F:ATP-dependent DNA damage sensor activity"/>
    <property type="evidence" value="ECO:0007669"/>
    <property type="project" value="InterPro"/>
</dbReference>
<feature type="domain" description="RecA family profile 2" evidence="11">
    <location>
        <begin position="274"/>
        <end position="348"/>
    </location>
</feature>
<dbReference type="FunFam" id="3.40.50.300:FF:000087">
    <property type="entry name" value="Recombinase RecA"/>
    <property type="match status" value="1"/>
</dbReference>
<dbReference type="PROSITE" id="PS50163">
    <property type="entry name" value="RECA_3"/>
    <property type="match status" value="1"/>
</dbReference>
<comment type="caution">
    <text evidence="12">The sequence shown here is derived from an EMBL/GenBank/DDBJ whole genome shotgun (WGS) entry which is preliminary data.</text>
</comment>
<dbReference type="GO" id="GO:0006281">
    <property type="term" value="P:DNA repair"/>
    <property type="evidence" value="ECO:0007669"/>
    <property type="project" value="InterPro"/>
</dbReference>
<dbReference type="EMBL" id="CAUYUE010000008">
    <property type="protein sequence ID" value="CAK0783190.1"/>
    <property type="molecule type" value="Genomic_DNA"/>
</dbReference>
<dbReference type="InterPro" id="IPR027417">
    <property type="entry name" value="P-loop_NTPase"/>
</dbReference>
<protein>
    <recommendedName>
        <fullName evidence="14">Bacterial recombinase A</fullName>
    </recommendedName>
</protein>
<evidence type="ECO:0000256" key="2">
    <source>
        <dbReference type="ARBA" id="ARBA00022741"/>
    </source>
</evidence>
<evidence type="ECO:0000256" key="5">
    <source>
        <dbReference type="ARBA" id="ARBA00023172"/>
    </source>
</evidence>
<keyword evidence="5 8" id="KW-0233">DNA recombination</keyword>
<dbReference type="SUPFAM" id="SSF52540">
    <property type="entry name" value="P-loop containing nucleoside triphosphate hydrolases"/>
    <property type="match status" value="1"/>
</dbReference>
<dbReference type="PANTHER" id="PTHR45900:SF1">
    <property type="entry name" value="MITOCHONDRIAL DNA REPAIR PROTEIN RECA HOMOLOG-RELATED"/>
    <property type="match status" value="1"/>
</dbReference>